<gene>
    <name evidence="2" type="ORF">OV079_00785</name>
</gene>
<dbReference type="EMBL" id="JAPNKE010000002">
    <property type="protein sequence ID" value="MCY1004124.1"/>
    <property type="molecule type" value="Genomic_DNA"/>
</dbReference>
<sequence length="114" mass="12995">MQPAPIPSARRHLLDRPQRLGFLPTVWFWNDPERQRLVLPIVLSVTLPWTLVLFYLVMRWPISLALFVVVNTLAPYLGMGLIERHIRRELRRRQLAAAEARADDAGAAPLGPPA</sequence>
<evidence type="ECO:0000256" key="1">
    <source>
        <dbReference type="SAM" id="Phobius"/>
    </source>
</evidence>
<comment type="caution">
    <text evidence="2">The sequence shown here is derived from an EMBL/GenBank/DDBJ whole genome shotgun (WGS) entry which is preliminary data.</text>
</comment>
<keyword evidence="1" id="KW-1133">Transmembrane helix</keyword>
<proteinExistence type="predicted"/>
<dbReference type="Proteomes" id="UP001150924">
    <property type="component" value="Unassembled WGS sequence"/>
</dbReference>
<evidence type="ECO:0000313" key="2">
    <source>
        <dbReference type="EMBL" id="MCY1004124.1"/>
    </source>
</evidence>
<feature type="transmembrane region" description="Helical" evidence="1">
    <location>
        <begin position="37"/>
        <end position="56"/>
    </location>
</feature>
<organism evidence="2 3">
    <name type="scientific">Nannocystis pusilla</name>
    <dbReference type="NCBI Taxonomy" id="889268"/>
    <lineage>
        <taxon>Bacteria</taxon>
        <taxon>Pseudomonadati</taxon>
        <taxon>Myxococcota</taxon>
        <taxon>Polyangia</taxon>
        <taxon>Nannocystales</taxon>
        <taxon>Nannocystaceae</taxon>
        <taxon>Nannocystis</taxon>
    </lineage>
</organism>
<accession>A0A9X3IV63</accession>
<keyword evidence="1" id="KW-0472">Membrane</keyword>
<evidence type="ECO:0000313" key="3">
    <source>
        <dbReference type="Proteomes" id="UP001150924"/>
    </source>
</evidence>
<protein>
    <submittedName>
        <fullName evidence="2">Uncharacterized protein</fullName>
    </submittedName>
</protein>
<dbReference type="RefSeq" id="WP_267765657.1">
    <property type="nucleotide sequence ID" value="NZ_JAPNKE010000002.1"/>
</dbReference>
<keyword evidence="1" id="KW-0812">Transmembrane</keyword>
<reference evidence="2" key="1">
    <citation type="submission" date="2022-11" db="EMBL/GenBank/DDBJ databases">
        <title>Minimal conservation of predation-associated metabolite biosynthetic gene clusters underscores biosynthetic potential of Myxococcota including descriptions for ten novel species: Archangium lansinium sp. nov., Myxococcus landrumus sp. nov., Nannocystis bai.</title>
        <authorList>
            <person name="Ahearne A."/>
            <person name="Stevens C."/>
            <person name="Phillips K."/>
        </authorList>
    </citation>
    <scope>NUCLEOTIDE SEQUENCE</scope>
    <source>
        <strain evidence="2">Na p29</strain>
    </source>
</reference>
<name>A0A9X3IV63_9BACT</name>
<dbReference type="AlphaFoldDB" id="A0A9X3IV63"/>
<feature type="transmembrane region" description="Helical" evidence="1">
    <location>
        <begin position="62"/>
        <end position="82"/>
    </location>
</feature>
<keyword evidence="3" id="KW-1185">Reference proteome</keyword>